<proteinExistence type="predicted"/>
<reference evidence="2 3" key="2">
    <citation type="submission" date="2017-02" db="EMBL/GenBank/DDBJ databases">
        <title>A genome survey and senescence transcriptome analysis in Lentinula edodes.</title>
        <authorList>
            <person name="Sakamoto Y."/>
            <person name="Nakade K."/>
            <person name="Sato S."/>
            <person name="Yoshida Y."/>
            <person name="Miyazaki K."/>
            <person name="Natsume S."/>
            <person name="Konno N."/>
        </authorList>
    </citation>
    <scope>NUCLEOTIDE SEQUENCE [LARGE SCALE GENOMIC DNA]</scope>
    <source>
        <strain evidence="2 3">NBRC 111202</strain>
    </source>
</reference>
<keyword evidence="1" id="KW-1133">Transmembrane helix</keyword>
<evidence type="ECO:0000313" key="2">
    <source>
        <dbReference type="EMBL" id="GAW03488.1"/>
    </source>
</evidence>
<feature type="transmembrane region" description="Helical" evidence="1">
    <location>
        <begin position="55"/>
        <end position="76"/>
    </location>
</feature>
<dbReference type="Proteomes" id="UP000188533">
    <property type="component" value="Unassembled WGS sequence"/>
</dbReference>
<accession>A0A1Q3E8D5</accession>
<comment type="caution">
    <text evidence="2">The sequence shown here is derived from an EMBL/GenBank/DDBJ whole genome shotgun (WGS) entry which is preliminary data.</text>
</comment>
<keyword evidence="1" id="KW-0472">Membrane</keyword>
<keyword evidence="3" id="KW-1185">Reference proteome</keyword>
<organism evidence="2 3">
    <name type="scientific">Lentinula edodes</name>
    <name type="common">Shiitake mushroom</name>
    <name type="synonym">Lentinus edodes</name>
    <dbReference type="NCBI Taxonomy" id="5353"/>
    <lineage>
        <taxon>Eukaryota</taxon>
        <taxon>Fungi</taxon>
        <taxon>Dikarya</taxon>
        <taxon>Basidiomycota</taxon>
        <taxon>Agaricomycotina</taxon>
        <taxon>Agaricomycetes</taxon>
        <taxon>Agaricomycetidae</taxon>
        <taxon>Agaricales</taxon>
        <taxon>Marasmiineae</taxon>
        <taxon>Omphalotaceae</taxon>
        <taxon>Lentinula</taxon>
    </lineage>
</organism>
<evidence type="ECO:0000313" key="3">
    <source>
        <dbReference type="Proteomes" id="UP000188533"/>
    </source>
</evidence>
<gene>
    <name evidence="2" type="ORF">LENED_005215</name>
</gene>
<name>A0A1Q3E8D5_LENED</name>
<protein>
    <submittedName>
        <fullName evidence="2">Uncharacterized protein</fullName>
    </submittedName>
</protein>
<keyword evidence="1" id="KW-0812">Transmembrane</keyword>
<evidence type="ECO:0000256" key="1">
    <source>
        <dbReference type="SAM" id="Phobius"/>
    </source>
</evidence>
<reference evidence="2 3" key="1">
    <citation type="submission" date="2016-08" db="EMBL/GenBank/DDBJ databases">
        <authorList>
            <consortium name="Lentinula edodes genome sequencing consortium"/>
            <person name="Sakamoto Y."/>
            <person name="Nakade K."/>
            <person name="Sato S."/>
            <person name="Yoshida Y."/>
            <person name="Miyazaki K."/>
            <person name="Natsume S."/>
            <person name="Konno N."/>
        </authorList>
    </citation>
    <scope>NUCLEOTIDE SEQUENCE [LARGE SCALE GENOMIC DNA]</scope>
    <source>
        <strain evidence="2 3">NBRC 111202</strain>
    </source>
</reference>
<dbReference type="AlphaFoldDB" id="A0A1Q3E8D5"/>
<sequence length="96" mass="11112">MFRTPISVKDFEETKRALSLFRFSPVDLYSPSRSTYYKYLPWTSFSRLSFLPSPIVLATLLSFTLAICDTSVFHLLRYAQASQRRCIIIHPVTGRS</sequence>
<dbReference type="EMBL" id="BDGU01000149">
    <property type="protein sequence ID" value="GAW03488.1"/>
    <property type="molecule type" value="Genomic_DNA"/>
</dbReference>